<dbReference type="Proteomes" id="UP000001514">
    <property type="component" value="Unassembled WGS sequence"/>
</dbReference>
<reference evidence="1 2" key="1">
    <citation type="journal article" date="2011" name="Science">
        <title>The Selaginella genome identifies genetic changes associated with the evolution of vascular plants.</title>
        <authorList>
            <person name="Banks J.A."/>
            <person name="Nishiyama T."/>
            <person name="Hasebe M."/>
            <person name="Bowman J.L."/>
            <person name="Gribskov M."/>
            <person name="dePamphilis C."/>
            <person name="Albert V.A."/>
            <person name="Aono N."/>
            <person name="Aoyama T."/>
            <person name="Ambrose B.A."/>
            <person name="Ashton N.W."/>
            <person name="Axtell M.J."/>
            <person name="Barker E."/>
            <person name="Barker M.S."/>
            <person name="Bennetzen J.L."/>
            <person name="Bonawitz N.D."/>
            <person name="Chapple C."/>
            <person name="Cheng C."/>
            <person name="Correa L.G."/>
            <person name="Dacre M."/>
            <person name="DeBarry J."/>
            <person name="Dreyer I."/>
            <person name="Elias M."/>
            <person name="Engstrom E.M."/>
            <person name="Estelle M."/>
            <person name="Feng L."/>
            <person name="Finet C."/>
            <person name="Floyd S.K."/>
            <person name="Frommer W.B."/>
            <person name="Fujita T."/>
            <person name="Gramzow L."/>
            <person name="Gutensohn M."/>
            <person name="Harholt J."/>
            <person name="Hattori M."/>
            <person name="Heyl A."/>
            <person name="Hirai T."/>
            <person name="Hiwatashi Y."/>
            <person name="Ishikawa M."/>
            <person name="Iwata M."/>
            <person name="Karol K.G."/>
            <person name="Koehler B."/>
            <person name="Kolukisaoglu U."/>
            <person name="Kubo M."/>
            <person name="Kurata T."/>
            <person name="Lalonde S."/>
            <person name="Li K."/>
            <person name="Li Y."/>
            <person name="Litt A."/>
            <person name="Lyons E."/>
            <person name="Manning G."/>
            <person name="Maruyama T."/>
            <person name="Michael T.P."/>
            <person name="Mikami K."/>
            <person name="Miyazaki S."/>
            <person name="Morinaga S."/>
            <person name="Murata T."/>
            <person name="Mueller-Roeber B."/>
            <person name="Nelson D.R."/>
            <person name="Obara M."/>
            <person name="Oguri Y."/>
            <person name="Olmstead R.G."/>
            <person name="Onodera N."/>
            <person name="Petersen B.L."/>
            <person name="Pils B."/>
            <person name="Prigge M."/>
            <person name="Rensing S.A."/>
            <person name="Riano-Pachon D.M."/>
            <person name="Roberts A.W."/>
            <person name="Sato Y."/>
            <person name="Scheller H.V."/>
            <person name="Schulz B."/>
            <person name="Schulz C."/>
            <person name="Shakirov E.V."/>
            <person name="Shibagaki N."/>
            <person name="Shinohara N."/>
            <person name="Shippen D.E."/>
            <person name="Soerensen I."/>
            <person name="Sotooka R."/>
            <person name="Sugimoto N."/>
            <person name="Sugita M."/>
            <person name="Sumikawa N."/>
            <person name="Tanurdzic M."/>
            <person name="Theissen G."/>
            <person name="Ulvskov P."/>
            <person name="Wakazuki S."/>
            <person name="Weng J.K."/>
            <person name="Willats W.W."/>
            <person name="Wipf D."/>
            <person name="Wolf P.G."/>
            <person name="Yang L."/>
            <person name="Zimmer A.D."/>
            <person name="Zhu Q."/>
            <person name="Mitros T."/>
            <person name="Hellsten U."/>
            <person name="Loque D."/>
            <person name="Otillar R."/>
            <person name="Salamov A."/>
            <person name="Schmutz J."/>
            <person name="Shapiro H."/>
            <person name="Lindquist E."/>
            <person name="Lucas S."/>
            <person name="Rokhsar D."/>
            <person name="Grigoriev I.V."/>
        </authorList>
    </citation>
    <scope>NUCLEOTIDE SEQUENCE [LARGE SCALE GENOMIC DNA]</scope>
</reference>
<dbReference type="Gramene" id="EFJ05257">
    <property type="protein sequence ID" value="EFJ05257"/>
    <property type="gene ID" value="SELMODRAFT_431723"/>
</dbReference>
<accession>D8TDK6</accession>
<organism evidence="2">
    <name type="scientific">Selaginella moellendorffii</name>
    <name type="common">Spikemoss</name>
    <dbReference type="NCBI Taxonomy" id="88036"/>
    <lineage>
        <taxon>Eukaryota</taxon>
        <taxon>Viridiplantae</taxon>
        <taxon>Streptophyta</taxon>
        <taxon>Embryophyta</taxon>
        <taxon>Tracheophyta</taxon>
        <taxon>Lycopodiopsida</taxon>
        <taxon>Selaginellales</taxon>
        <taxon>Selaginellaceae</taxon>
        <taxon>Selaginella</taxon>
    </lineage>
</organism>
<proteinExistence type="predicted"/>
<protein>
    <submittedName>
        <fullName evidence="1">Uncharacterized protein</fullName>
    </submittedName>
</protein>
<dbReference type="KEGG" id="smo:SELMODRAFT_431723"/>
<dbReference type="AlphaFoldDB" id="D8TDK6"/>
<dbReference type="EMBL" id="GL377731">
    <property type="protein sequence ID" value="EFJ05257.1"/>
    <property type="molecule type" value="Genomic_DNA"/>
</dbReference>
<dbReference type="InParanoid" id="D8TDK6"/>
<evidence type="ECO:0000313" key="2">
    <source>
        <dbReference type="Proteomes" id="UP000001514"/>
    </source>
</evidence>
<sequence>MDSRKLPTLEIACGGVSVSVRMVSRSIPAGEEKSVPTSRACEQEGHFVCQCFHAGLSMGTMIAGARRSFPLIAKVEERKELSLALGLLNAYGTYERSTTRGFITFVPKISSDSDDVSELHYQYYPPESGQYGVV</sequence>
<name>D8TDK6_SELML</name>
<evidence type="ECO:0000313" key="1">
    <source>
        <dbReference type="EMBL" id="EFJ05257.1"/>
    </source>
</evidence>
<gene>
    <name evidence="1" type="ORF">SELMODRAFT_431723</name>
</gene>
<keyword evidence="2" id="KW-1185">Reference proteome</keyword>
<dbReference type="HOGENOM" id="CLU_1899811_0_0_1"/>